<dbReference type="GO" id="GO:0005634">
    <property type="term" value="C:nucleus"/>
    <property type="evidence" value="ECO:0007669"/>
    <property type="project" value="TreeGrafter"/>
</dbReference>
<feature type="domain" description="PARP catalytic" evidence="1">
    <location>
        <begin position="30"/>
        <end position="203"/>
    </location>
</feature>
<evidence type="ECO:0000313" key="3">
    <source>
        <dbReference type="Proteomes" id="UP000092993"/>
    </source>
</evidence>
<dbReference type="SUPFAM" id="SSF56399">
    <property type="entry name" value="ADP-ribosylation"/>
    <property type="match status" value="1"/>
</dbReference>
<sequence>MDEFSAENPVNETSSRYARLIPLPKTDPNYEKVSSLFRKGWKHPAKQPPQLCAIFKIVSPGSALQPFLDYKSIVSKASSWNAPSELDSEVLLFHGTNRACLLGENLRNVVLCNLSECYLCTIIRESYAIEKCGSKHGFTRFGTGIYTSACSSKADDYVCNKSQDAIMRVLLVNRVVVGRPKRMLRNAVHLKAPPYGFHSVIGVPGADLNYEETVVYSNDAIRPSYLVAYDSSVSALEERRRRRVALLRLFTTPLAS</sequence>
<proteinExistence type="predicted"/>
<dbReference type="GO" id="GO:1990404">
    <property type="term" value="F:NAD+-protein mono-ADP-ribosyltransferase activity"/>
    <property type="evidence" value="ECO:0007669"/>
    <property type="project" value="TreeGrafter"/>
</dbReference>
<dbReference type="Proteomes" id="UP000092993">
    <property type="component" value="Unassembled WGS sequence"/>
</dbReference>
<gene>
    <name evidence="2" type="ORF">A0H81_13795</name>
</gene>
<organism evidence="2 3">
    <name type="scientific">Grifola frondosa</name>
    <name type="common">Maitake</name>
    <name type="synonym">Polyporus frondosus</name>
    <dbReference type="NCBI Taxonomy" id="5627"/>
    <lineage>
        <taxon>Eukaryota</taxon>
        <taxon>Fungi</taxon>
        <taxon>Dikarya</taxon>
        <taxon>Basidiomycota</taxon>
        <taxon>Agaricomycotina</taxon>
        <taxon>Agaricomycetes</taxon>
        <taxon>Polyporales</taxon>
        <taxon>Grifolaceae</taxon>
        <taxon>Grifola</taxon>
    </lineage>
</organism>
<dbReference type="GO" id="GO:0003950">
    <property type="term" value="F:NAD+ poly-ADP-ribosyltransferase activity"/>
    <property type="evidence" value="ECO:0007669"/>
    <property type="project" value="InterPro"/>
</dbReference>
<dbReference type="PANTHER" id="PTHR45740">
    <property type="entry name" value="POLY [ADP-RIBOSE] POLYMERASE"/>
    <property type="match status" value="1"/>
</dbReference>
<dbReference type="OMA" id="CIIRESF"/>
<dbReference type="EMBL" id="LUGG01000032">
    <property type="protein sequence ID" value="OBZ66215.1"/>
    <property type="molecule type" value="Genomic_DNA"/>
</dbReference>
<dbReference type="OrthoDB" id="9514740at2759"/>
<name>A0A1C7LN73_GRIFR</name>
<dbReference type="Gene3D" id="3.90.228.10">
    <property type="match status" value="1"/>
</dbReference>
<dbReference type="PANTHER" id="PTHR45740:SF2">
    <property type="entry name" value="POLY [ADP-RIBOSE] POLYMERASE"/>
    <property type="match status" value="1"/>
</dbReference>
<keyword evidence="3" id="KW-1185">Reference proteome</keyword>
<reference evidence="2 3" key="1">
    <citation type="submission" date="2016-03" db="EMBL/GenBank/DDBJ databases">
        <title>Whole genome sequencing of Grifola frondosa 9006-11.</title>
        <authorList>
            <person name="Min B."/>
            <person name="Park H."/>
            <person name="Kim J.-G."/>
            <person name="Cho H."/>
            <person name="Oh Y.-L."/>
            <person name="Kong W.-S."/>
            <person name="Choi I.-G."/>
        </authorList>
    </citation>
    <scope>NUCLEOTIDE SEQUENCE [LARGE SCALE GENOMIC DNA]</scope>
    <source>
        <strain evidence="2 3">9006-11</strain>
    </source>
</reference>
<dbReference type="InterPro" id="IPR012317">
    <property type="entry name" value="Poly(ADP-ribose)pol_cat_dom"/>
</dbReference>
<dbReference type="AlphaFoldDB" id="A0A1C7LN73"/>
<dbReference type="Pfam" id="PF00644">
    <property type="entry name" value="PARP"/>
    <property type="match status" value="1"/>
</dbReference>
<protein>
    <recommendedName>
        <fullName evidence="1">PARP catalytic domain-containing protein</fullName>
    </recommendedName>
</protein>
<dbReference type="STRING" id="5627.A0A1C7LN73"/>
<comment type="caution">
    <text evidence="2">The sequence shown here is derived from an EMBL/GenBank/DDBJ whole genome shotgun (WGS) entry which is preliminary data.</text>
</comment>
<dbReference type="InterPro" id="IPR051712">
    <property type="entry name" value="ARTD-AVP"/>
</dbReference>
<accession>A0A1C7LN73</accession>
<evidence type="ECO:0000259" key="1">
    <source>
        <dbReference type="Pfam" id="PF00644"/>
    </source>
</evidence>
<evidence type="ECO:0000313" key="2">
    <source>
        <dbReference type="EMBL" id="OBZ66215.1"/>
    </source>
</evidence>